<evidence type="ECO:0000256" key="1">
    <source>
        <dbReference type="ARBA" id="ARBA00004123"/>
    </source>
</evidence>
<dbReference type="Pfam" id="PF00076">
    <property type="entry name" value="RRM_1"/>
    <property type="match status" value="3"/>
</dbReference>
<feature type="compositionally biased region" description="Basic and acidic residues" evidence="6">
    <location>
        <begin position="389"/>
        <end position="401"/>
    </location>
</feature>
<feature type="compositionally biased region" description="Acidic residues" evidence="6">
    <location>
        <begin position="413"/>
        <end position="423"/>
    </location>
</feature>
<dbReference type="GO" id="GO:0003723">
    <property type="term" value="F:RNA binding"/>
    <property type="evidence" value="ECO:0007669"/>
    <property type="project" value="UniProtKB-UniRule"/>
</dbReference>
<dbReference type="RefSeq" id="XP_044985436.1">
    <property type="nucleotide sequence ID" value="XM_045129501.1"/>
</dbReference>
<sequence>MGKGKQRVRARGDGAGAGAGGEPAAEGDAAVAGGAGAAGGGHSPSTVFVSNLPYTYKSSDLETVFSEVGPVRRCFMVASKGSETSKGFGFVQFATVQDAERAIQQKNGFAVAGRKIRVKLAIQRAPLKERLQKKESVQADDSSAKDEEEDNPTPAPVKLKETSHKTDTGPPQLPAKDTKVAKEVSINATDKTKSSEKQRIAKTVIFGGLQDFSMASEVFRLAGEIGTVVSVNYPLPKEEMDLHGLARDGCTSDAAAVLFSSVKSAWEAVVLLHHKEIKGAIVWARQLGGEGSKIRKWRVIVRNLPFKVTIKEIMDIFSCEAFVWDVSIPQKSDDGKSKGFAFLSFTRKQDAENAIKNVNGKVIAKRTVAVDWAVPKNVYAVAAKSDAKGDELEDISDKGSDEESSEDNLVGGDDSDDNCELDQETSNRLPEDDFKSEADISRKVLENLIKSSEKSERSGVESSDIDTDSETENDTPEKSSDIDTDSETENDTPKKKQPQSPAAVKLAESKDVTKAESIIPASKPAAVMLAEPKLVAETESTVPSLKPNKEDTGLDRTIFISNLPFDISNEEVTERFSVFGKVQSFFPVLHKLTKRPRGTGFLKFSTAEAADAAVSAANAAPGLGIFVKSRPLNVKKALDKESAHKKELEKGKNEIEDRRNLYLSKEGEILPGTPAAEGVSDVDMNKRSWLAKRKAEMLVSPKFHVSRTRLIIYNLPKTLTINDVKKLCREAVISRATKQNPVIRKVNILNNEKKGQGAAQKHSRGVAFVDFQEHEHALVALRVLNNNPGTFGTERRPIVEFALEDVEKMRLQKIRKERNDRAKEAAQERRALGGQSTTDAPRPANKKRPFGKGIKRESQDIPSKLSDSGKGPSDGLSVPGGPSTVESTQGDKRQSQRPAKRARQSNKGTSNASDGNQTDAAPSAAPSGPSTVHAQADARRKRRNRNDSEQKRDKAMKRVRKDASGAGGVDKSLAEQYRSKFLQHGVNKTKAS</sequence>
<dbReference type="FunFam" id="3.30.70.330:FF:000182">
    <property type="entry name" value="RNA-binding motif protein 28"/>
    <property type="match status" value="1"/>
</dbReference>
<keyword evidence="4" id="KW-0539">Nucleus</keyword>
<name>F2DNP1_HORVV</name>
<keyword evidence="3 5" id="KW-0694">RNA-binding</keyword>
<dbReference type="AlphaFoldDB" id="F2DNP1"/>
<protein>
    <submittedName>
        <fullName evidence="8">Predicted protein</fullName>
    </submittedName>
</protein>
<evidence type="ECO:0000313" key="10">
    <source>
        <dbReference type="Proteomes" id="UP000011116"/>
    </source>
</evidence>
<dbReference type="PROSITE" id="PS50102">
    <property type="entry name" value="RRM"/>
    <property type="match status" value="4"/>
</dbReference>
<dbReference type="EnsemblPlants" id="HORVU.MOREX.r3.5HG0520790.1">
    <property type="protein sequence ID" value="HORVU.MOREX.r3.5HG0520790.1"/>
    <property type="gene ID" value="HORVU.MOREX.r3.5HG0520790"/>
</dbReference>
<dbReference type="InterPro" id="IPR035979">
    <property type="entry name" value="RBD_domain_sf"/>
</dbReference>
<feature type="compositionally biased region" description="Low complexity" evidence="6">
    <location>
        <begin position="22"/>
        <end position="32"/>
    </location>
</feature>
<dbReference type="KEGG" id="hvg:123452788"/>
<dbReference type="EMBL" id="AK365509">
    <property type="protein sequence ID" value="BAJ96712.1"/>
    <property type="molecule type" value="mRNA"/>
</dbReference>
<dbReference type="GeneID" id="123452788"/>
<feature type="compositionally biased region" description="Acidic residues" evidence="6">
    <location>
        <begin position="463"/>
        <end position="474"/>
    </location>
</feature>
<reference evidence="9" key="4">
    <citation type="submission" date="2022-01" db="UniProtKB">
        <authorList>
            <consortium name="EnsemblPlants"/>
        </authorList>
    </citation>
    <scope>IDENTIFICATION</scope>
    <source>
        <strain evidence="9">subsp. vulgare</strain>
    </source>
</reference>
<feature type="compositionally biased region" description="Basic and acidic residues" evidence="6">
    <location>
        <begin position="131"/>
        <end position="145"/>
    </location>
</feature>
<reference evidence="9" key="3">
    <citation type="submission" date="2020-10" db="EMBL/GenBank/DDBJ databases">
        <authorList>
            <person name="Scholz U."/>
            <person name="Mascher M."/>
            <person name="Fiebig A."/>
        </authorList>
    </citation>
    <scope>NUCLEOTIDE SEQUENCE [LARGE SCALE GENOMIC DNA]</scope>
    <source>
        <strain evidence="9">cv. Morex</strain>
    </source>
</reference>
<gene>
    <name evidence="9" type="primary">LOC123452788</name>
</gene>
<keyword evidence="2" id="KW-0677">Repeat</keyword>
<dbReference type="SMART" id="SM00361">
    <property type="entry name" value="RRM_1"/>
    <property type="match status" value="2"/>
</dbReference>
<dbReference type="CDD" id="cd12413">
    <property type="entry name" value="RRM1_RBM28_like"/>
    <property type="match status" value="1"/>
</dbReference>
<feature type="domain" description="RRM" evidence="7">
    <location>
        <begin position="297"/>
        <end position="375"/>
    </location>
</feature>
<evidence type="ECO:0000256" key="6">
    <source>
        <dbReference type="SAM" id="MobiDB-lite"/>
    </source>
</evidence>
<feature type="domain" description="RRM" evidence="7">
    <location>
        <begin position="556"/>
        <end position="639"/>
    </location>
</feature>
<feature type="compositionally biased region" description="Low complexity" evidence="6">
    <location>
        <begin position="920"/>
        <end position="930"/>
    </location>
</feature>
<evidence type="ECO:0000256" key="2">
    <source>
        <dbReference type="ARBA" id="ARBA00022737"/>
    </source>
</evidence>
<dbReference type="SMART" id="SM00360">
    <property type="entry name" value="RRM"/>
    <property type="match status" value="4"/>
</dbReference>
<evidence type="ECO:0000256" key="3">
    <source>
        <dbReference type="ARBA" id="ARBA00022884"/>
    </source>
</evidence>
<feature type="region of interest" description="Disordered" evidence="6">
    <location>
        <begin position="1"/>
        <end position="41"/>
    </location>
</feature>
<evidence type="ECO:0000313" key="9">
    <source>
        <dbReference type="EnsemblPlants" id="HORVU.MOREX.r3.5HG0520790.1"/>
    </source>
</evidence>
<feature type="domain" description="RRM" evidence="7">
    <location>
        <begin position="708"/>
        <end position="804"/>
    </location>
</feature>
<dbReference type="InterPro" id="IPR000504">
    <property type="entry name" value="RRM_dom"/>
</dbReference>
<dbReference type="Gene3D" id="3.30.70.330">
    <property type="match status" value="4"/>
</dbReference>
<organism evidence="8">
    <name type="scientific">Hordeum vulgare subsp. vulgare</name>
    <name type="common">Domesticated barley</name>
    <dbReference type="NCBI Taxonomy" id="112509"/>
    <lineage>
        <taxon>Eukaryota</taxon>
        <taxon>Viridiplantae</taxon>
        <taxon>Streptophyta</taxon>
        <taxon>Embryophyta</taxon>
        <taxon>Tracheophyta</taxon>
        <taxon>Spermatophyta</taxon>
        <taxon>Magnoliopsida</taxon>
        <taxon>Liliopsida</taxon>
        <taxon>Poales</taxon>
        <taxon>Poaceae</taxon>
        <taxon>BOP clade</taxon>
        <taxon>Pooideae</taxon>
        <taxon>Triticodae</taxon>
        <taxon>Triticeae</taxon>
        <taxon>Hordeinae</taxon>
        <taxon>Hordeum</taxon>
    </lineage>
</organism>
<dbReference type="InterPro" id="IPR051945">
    <property type="entry name" value="RRM_MRD1_RNA_proc_ribogen"/>
</dbReference>
<dbReference type="CDD" id="cd12414">
    <property type="entry name" value="RRM2_RBM28_like"/>
    <property type="match status" value="1"/>
</dbReference>
<dbReference type="OrthoDB" id="439808at2759"/>
<evidence type="ECO:0000256" key="5">
    <source>
        <dbReference type="PROSITE-ProRule" id="PRU00176"/>
    </source>
</evidence>
<feature type="compositionally biased region" description="Polar residues" evidence="6">
    <location>
        <begin position="905"/>
        <end position="919"/>
    </location>
</feature>
<accession>F2DNP1</accession>
<dbReference type="Proteomes" id="UP000011116">
    <property type="component" value="Chromosome 5H"/>
</dbReference>
<dbReference type="PANTHER" id="PTHR48039:SF5">
    <property type="entry name" value="RNA-BINDING PROTEIN 28"/>
    <property type="match status" value="1"/>
</dbReference>
<dbReference type="InterPro" id="IPR003954">
    <property type="entry name" value="RRM_euk-type"/>
</dbReference>
<keyword evidence="10" id="KW-1185">Reference proteome</keyword>
<dbReference type="SUPFAM" id="SSF54928">
    <property type="entry name" value="RNA-binding domain, RBD"/>
    <property type="match status" value="3"/>
</dbReference>
<feature type="region of interest" description="Disordered" evidence="6">
    <location>
        <begin position="389"/>
        <end position="435"/>
    </location>
</feature>
<proteinExistence type="evidence at transcript level"/>
<dbReference type="PANTHER" id="PTHR48039">
    <property type="entry name" value="RNA-BINDING MOTIF PROTEIN 14B"/>
    <property type="match status" value="1"/>
</dbReference>
<feature type="region of interest" description="Disordered" evidence="6">
    <location>
        <begin position="131"/>
        <end position="193"/>
    </location>
</feature>
<dbReference type="FunFam" id="3.30.70.330:FF:000772">
    <property type="entry name" value="Putative RNA binding ribonucleoprotein"/>
    <property type="match status" value="1"/>
</dbReference>
<dbReference type="CDD" id="cd12416">
    <property type="entry name" value="RRM4_RBM28_like"/>
    <property type="match status" value="1"/>
</dbReference>
<feature type="domain" description="RRM" evidence="7">
    <location>
        <begin position="45"/>
        <end position="123"/>
    </location>
</feature>
<dbReference type="GO" id="GO:0005634">
    <property type="term" value="C:nucleus"/>
    <property type="evidence" value="ECO:0007669"/>
    <property type="project" value="UniProtKB-SubCell"/>
</dbReference>
<dbReference type="InterPro" id="IPR012677">
    <property type="entry name" value="Nucleotide-bd_a/b_plait_sf"/>
</dbReference>
<comment type="subcellular location">
    <subcellularLocation>
        <location evidence="1">Nucleus</location>
    </subcellularLocation>
</comment>
<reference evidence="8" key="1">
    <citation type="journal article" date="2011" name="Plant Physiol.">
        <title>Comprehensive sequence analysis of 24,783 barley full-length cDNAs derived from 12 clone libraries.</title>
        <authorList>
            <person name="Matsumoto T."/>
            <person name="Tanaka T."/>
            <person name="Sakai H."/>
            <person name="Amano N."/>
            <person name="Kanamori H."/>
            <person name="Kurita K."/>
            <person name="Kikuta A."/>
            <person name="Kamiya K."/>
            <person name="Yamamoto M."/>
            <person name="Ikawa H."/>
            <person name="Fujii N."/>
            <person name="Hori K."/>
            <person name="Itoh T."/>
            <person name="Sato K."/>
        </authorList>
    </citation>
    <scope>NUCLEOTIDE SEQUENCE</scope>
    <source>
        <tissue evidence="8">Shoot and root</tissue>
    </source>
</reference>
<feature type="region of interest" description="Disordered" evidence="6">
    <location>
        <begin position="815"/>
        <end position="974"/>
    </location>
</feature>
<evidence type="ECO:0000313" key="8">
    <source>
        <dbReference type="EMBL" id="BAJ96712.1"/>
    </source>
</evidence>
<dbReference type="FunFam" id="3.30.70.330:FF:000481">
    <property type="entry name" value="RNA-binding (RRM/RBD/RNP motifs) family protein"/>
    <property type="match status" value="1"/>
</dbReference>
<dbReference type="Gramene" id="HORVU.MOREX.r2.5HG0433000.1">
    <property type="protein sequence ID" value="HORVU.MOREX.r2.5HG0433000.1"/>
    <property type="gene ID" value="HORVU.MOREX.r2.5HG0433000"/>
</dbReference>
<feature type="compositionally biased region" description="Basic and acidic residues" evidence="6">
    <location>
        <begin position="817"/>
        <end position="831"/>
    </location>
</feature>
<reference evidence="10" key="2">
    <citation type="journal article" date="2012" name="Nature">
        <title>A physical, genetic and functional sequence assembly of the barley genome.</title>
        <authorList>
            <consortium name="The International Barley Genome Sequencing Consortium"/>
            <person name="Mayer K.F."/>
            <person name="Waugh R."/>
            <person name="Brown J.W."/>
            <person name="Schulman A."/>
            <person name="Langridge P."/>
            <person name="Platzer M."/>
            <person name="Fincher G.B."/>
            <person name="Muehlbauer G.J."/>
            <person name="Sato K."/>
            <person name="Close T.J."/>
            <person name="Wise R.P."/>
            <person name="Stein N."/>
        </authorList>
    </citation>
    <scope>NUCLEOTIDE SEQUENCE [LARGE SCALE GENOMIC DNA]</scope>
    <source>
        <strain evidence="10">cv. Morex</strain>
    </source>
</reference>
<evidence type="ECO:0000256" key="4">
    <source>
        <dbReference type="ARBA" id="ARBA00023242"/>
    </source>
</evidence>
<feature type="compositionally biased region" description="Basic and acidic residues" evidence="6">
    <location>
        <begin position="158"/>
        <end position="167"/>
    </location>
</feature>
<dbReference type="Gramene" id="HORVU.MOREX.r3.5HG0520790.1">
    <property type="protein sequence ID" value="HORVU.MOREX.r3.5HG0520790.1"/>
    <property type="gene ID" value="HORVU.MOREX.r3.5HG0520790"/>
</dbReference>
<feature type="region of interest" description="Disordered" evidence="6">
    <location>
        <begin position="451"/>
        <end position="514"/>
    </location>
</feature>
<evidence type="ECO:0000259" key="7">
    <source>
        <dbReference type="PROSITE" id="PS50102"/>
    </source>
</evidence>